<proteinExistence type="predicted"/>
<keyword evidence="7" id="KW-1185">Reference proteome</keyword>
<dbReference type="EC" id="2.1.1.222" evidence="6"/>
<dbReference type="RefSeq" id="WP_413781612.1">
    <property type="nucleotide sequence ID" value="NZ_JAUOZS010000001.1"/>
</dbReference>
<dbReference type="Pfam" id="PF08241">
    <property type="entry name" value="Methyltransf_11"/>
    <property type="match status" value="1"/>
</dbReference>
<evidence type="ECO:0000256" key="1">
    <source>
        <dbReference type="ARBA" id="ARBA00022603"/>
    </source>
</evidence>
<protein>
    <submittedName>
        <fullName evidence="6">Bifunctional 2-polyprenyl-6-hydroxyphenol methylase/3-demethylubiquinol 3-O-methyltransferase UbiG</fullName>
        <ecNumber evidence="6">2.1.1.222</ecNumber>
        <ecNumber evidence="6">2.1.1.64</ecNumber>
    </submittedName>
</protein>
<dbReference type="PANTHER" id="PTHR43464:SF19">
    <property type="entry name" value="UBIQUINONE BIOSYNTHESIS O-METHYLTRANSFERASE, MITOCHONDRIAL"/>
    <property type="match status" value="1"/>
</dbReference>
<keyword evidence="1 6" id="KW-0489">Methyltransferase</keyword>
<evidence type="ECO:0000256" key="3">
    <source>
        <dbReference type="ARBA" id="ARBA00022688"/>
    </source>
</evidence>
<dbReference type="InterPro" id="IPR013216">
    <property type="entry name" value="Methyltransf_11"/>
</dbReference>
<dbReference type="InterPro" id="IPR010233">
    <property type="entry name" value="UbiG_MeTrfase"/>
</dbReference>
<dbReference type="Proteomes" id="UP001254848">
    <property type="component" value="Unassembled WGS sequence"/>
</dbReference>
<accession>A0ABU3P3C3</accession>
<comment type="caution">
    <text evidence="6">The sequence shown here is derived from an EMBL/GenBank/DDBJ whole genome shotgun (WGS) entry which is preliminary data.</text>
</comment>
<evidence type="ECO:0000313" key="6">
    <source>
        <dbReference type="EMBL" id="MDT8903152.1"/>
    </source>
</evidence>
<dbReference type="EC" id="2.1.1.64" evidence="6"/>
<dbReference type="GO" id="GO:0061542">
    <property type="term" value="F:3-demethylubiquinol 3-O-methyltransferase activity"/>
    <property type="evidence" value="ECO:0007669"/>
    <property type="project" value="UniProtKB-EC"/>
</dbReference>
<sequence length="255" mass="28246">MPVNNGLYETRGDRWWREDAGFEFASLRYCLNPVRYGFFRRKVQEGGLSGRKVLDIGCGGGFLAEEFARDGFAVTGIDPASASVAAAREHAAANSVLIDYRVGRGEELPFAEESFDIVTCCDVLEHVEDAGRVISEAARTLRSGGFFFFETVNRTLASKLVMIKFWQEWSGLCPENAHVWEKFITPAELAALMEKNNLAAREVRGLTSRRKSAILWKLPAIKSGRLGGRELAEVFALAEGDDVSVSYMGYAIKSK</sequence>
<dbReference type="NCBIfam" id="TIGR01983">
    <property type="entry name" value="UbiG"/>
    <property type="match status" value="1"/>
</dbReference>
<evidence type="ECO:0000256" key="4">
    <source>
        <dbReference type="ARBA" id="ARBA00022691"/>
    </source>
</evidence>
<keyword evidence="3" id="KW-0831">Ubiquinone biosynthesis</keyword>
<dbReference type="GO" id="GO:0102208">
    <property type="term" value="F:2-polyprenyl-6-hydroxyphenol methylase activity"/>
    <property type="evidence" value="ECO:0007669"/>
    <property type="project" value="UniProtKB-EC"/>
</dbReference>
<dbReference type="EMBL" id="JAUOZS010000001">
    <property type="protein sequence ID" value="MDT8903152.1"/>
    <property type="molecule type" value="Genomic_DNA"/>
</dbReference>
<keyword evidence="4" id="KW-0949">S-adenosyl-L-methionine</keyword>
<evidence type="ECO:0000256" key="2">
    <source>
        <dbReference type="ARBA" id="ARBA00022679"/>
    </source>
</evidence>
<dbReference type="GO" id="GO:0032259">
    <property type="term" value="P:methylation"/>
    <property type="evidence" value="ECO:0007669"/>
    <property type="project" value="UniProtKB-KW"/>
</dbReference>
<reference evidence="6 7" key="1">
    <citation type="submission" date="2023-07" db="EMBL/GenBank/DDBJ databases">
        <title>The novel representative of Negativicutes class, Anaeroselena agilis gen. nov. sp. nov.</title>
        <authorList>
            <person name="Prokofeva M.I."/>
            <person name="Elcheninov A.G."/>
            <person name="Klyukina A."/>
            <person name="Kublanov I.V."/>
            <person name="Frolov E.N."/>
            <person name="Podosokorskaya O.A."/>
        </authorList>
    </citation>
    <scope>NUCLEOTIDE SEQUENCE [LARGE SCALE GENOMIC DNA]</scope>
    <source>
        <strain evidence="6 7">4137-cl</strain>
    </source>
</reference>
<dbReference type="CDD" id="cd02440">
    <property type="entry name" value="AdoMet_MTases"/>
    <property type="match status" value="1"/>
</dbReference>
<dbReference type="PANTHER" id="PTHR43464">
    <property type="entry name" value="METHYLTRANSFERASE"/>
    <property type="match status" value="1"/>
</dbReference>
<organism evidence="6 7">
    <name type="scientific">Anaeroselena agilis</name>
    <dbReference type="NCBI Taxonomy" id="3063788"/>
    <lineage>
        <taxon>Bacteria</taxon>
        <taxon>Bacillati</taxon>
        <taxon>Bacillota</taxon>
        <taxon>Negativicutes</taxon>
        <taxon>Acetonemataceae</taxon>
        <taxon>Anaeroselena</taxon>
    </lineage>
</organism>
<feature type="domain" description="Methyltransferase type 11" evidence="5">
    <location>
        <begin position="54"/>
        <end position="149"/>
    </location>
</feature>
<keyword evidence="2 6" id="KW-0808">Transferase</keyword>
<gene>
    <name evidence="6" type="primary">ubiG</name>
    <name evidence="6" type="ORF">Q4T40_18105</name>
</gene>
<evidence type="ECO:0000313" key="7">
    <source>
        <dbReference type="Proteomes" id="UP001254848"/>
    </source>
</evidence>
<evidence type="ECO:0000259" key="5">
    <source>
        <dbReference type="Pfam" id="PF08241"/>
    </source>
</evidence>
<dbReference type="InterPro" id="IPR029063">
    <property type="entry name" value="SAM-dependent_MTases_sf"/>
</dbReference>
<dbReference type="Gene3D" id="3.40.50.150">
    <property type="entry name" value="Vaccinia Virus protein VP39"/>
    <property type="match status" value="1"/>
</dbReference>
<dbReference type="SUPFAM" id="SSF53335">
    <property type="entry name" value="S-adenosyl-L-methionine-dependent methyltransferases"/>
    <property type="match status" value="1"/>
</dbReference>
<name>A0ABU3P3C3_9FIRM</name>